<dbReference type="PANTHER" id="PTHR10631">
    <property type="entry name" value="N 2 ,N 2 -DIMETHYLGUANOSINE TRNA METHYLTRANSFERASE"/>
    <property type="match status" value="1"/>
</dbReference>
<organism evidence="14 15">
    <name type="scientific">Pseudomicrostroma glucosiphilum</name>
    <dbReference type="NCBI Taxonomy" id="1684307"/>
    <lineage>
        <taxon>Eukaryota</taxon>
        <taxon>Fungi</taxon>
        <taxon>Dikarya</taxon>
        <taxon>Basidiomycota</taxon>
        <taxon>Ustilaginomycotina</taxon>
        <taxon>Exobasidiomycetes</taxon>
        <taxon>Microstromatales</taxon>
        <taxon>Microstromatales incertae sedis</taxon>
        <taxon>Pseudomicrostroma</taxon>
    </lineage>
</organism>
<evidence type="ECO:0000256" key="7">
    <source>
        <dbReference type="ARBA" id="ARBA00039099"/>
    </source>
</evidence>
<evidence type="ECO:0000256" key="2">
    <source>
        <dbReference type="ARBA" id="ARBA00022603"/>
    </source>
</evidence>
<feature type="region of interest" description="Disordered" evidence="13">
    <location>
        <begin position="464"/>
        <end position="491"/>
    </location>
</feature>
<feature type="region of interest" description="Disordered" evidence="13">
    <location>
        <begin position="650"/>
        <end position="689"/>
    </location>
</feature>
<dbReference type="OrthoDB" id="6349953at2759"/>
<dbReference type="GO" id="GO:0002940">
    <property type="term" value="P:tRNA N2-guanine methylation"/>
    <property type="evidence" value="ECO:0007669"/>
    <property type="project" value="TreeGrafter"/>
</dbReference>
<evidence type="ECO:0000256" key="5">
    <source>
        <dbReference type="ARBA" id="ARBA00022694"/>
    </source>
</evidence>
<dbReference type="EMBL" id="KZ819327">
    <property type="protein sequence ID" value="PWN20747.1"/>
    <property type="molecule type" value="Genomic_DNA"/>
</dbReference>
<feature type="region of interest" description="Disordered" evidence="13">
    <location>
        <begin position="254"/>
        <end position="296"/>
    </location>
</feature>
<dbReference type="AlphaFoldDB" id="A0A316U657"/>
<dbReference type="PANTHER" id="PTHR10631:SF3">
    <property type="entry name" value="TRNA (GUANINE(26)-N(2))-DIMETHYLTRANSFERASE"/>
    <property type="match status" value="1"/>
</dbReference>
<keyword evidence="15" id="KW-1185">Reference proteome</keyword>
<dbReference type="InterPro" id="IPR042296">
    <property type="entry name" value="tRNA_met_Trm1_C"/>
</dbReference>
<name>A0A316U657_9BASI</name>
<comment type="catalytic activity">
    <reaction evidence="8">
        <text>guanosine(26) in tRNA + 2 S-adenosyl-L-methionine = N(2)-dimethylguanosine(26) in tRNA + 2 S-adenosyl-L-homocysteine + 2 H(+)</text>
        <dbReference type="Rhea" id="RHEA:43140"/>
        <dbReference type="Rhea" id="RHEA-COMP:10359"/>
        <dbReference type="Rhea" id="RHEA-COMP:10360"/>
        <dbReference type="ChEBI" id="CHEBI:15378"/>
        <dbReference type="ChEBI" id="CHEBI:57856"/>
        <dbReference type="ChEBI" id="CHEBI:59789"/>
        <dbReference type="ChEBI" id="CHEBI:74269"/>
        <dbReference type="ChEBI" id="CHEBI:74513"/>
        <dbReference type="EC" id="2.1.1.216"/>
    </reaction>
</comment>
<dbReference type="GeneID" id="37014274"/>
<comment type="similarity">
    <text evidence="12">Belongs to the class I-like SAM-binding methyltransferase superfamily. Trm1 family.</text>
</comment>
<dbReference type="Gene3D" id="3.30.56.70">
    <property type="entry name" value="N2,N2-dimethylguanosine tRNA methyltransferase, C-terminal domain"/>
    <property type="match status" value="1"/>
</dbReference>
<feature type="region of interest" description="Disordered" evidence="13">
    <location>
        <begin position="76"/>
        <end position="116"/>
    </location>
</feature>
<dbReference type="Proteomes" id="UP000245942">
    <property type="component" value="Unassembled WGS sequence"/>
</dbReference>
<keyword evidence="4 12" id="KW-0949">S-adenosyl-L-methionine</keyword>
<proteinExistence type="inferred from homology"/>
<feature type="compositionally biased region" description="Low complexity" evidence="13">
    <location>
        <begin position="265"/>
        <end position="277"/>
    </location>
</feature>
<reference evidence="14 15" key="1">
    <citation type="journal article" date="2018" name="Mol. Biol. Evol.">
        <title>Broad Genomic Sampling Reveals a Smut Pathogenic Ancestry of the Fungal Clade Ustilaginomycotina.</title>
        <authorList>
            <person name="Kijpornyongpan T."/>
            <person name="Mondo S.J."/>
            <person name="Barry K."/>
            <person name="Sandor L."/>
            <person name="Lee J."/>
            <person name="Lipzen A."/>
            <person name="Pangilinan J."/>
            <person name="LaButti K."/>
            <person name="Hainaut M."/>
            <person name="Henrissat B."/>
            <person name="Grigoriev I.V."/>
            <person name="Spatafora J.W."/>
            <person name="Aime M.C."/>
        </authorList>
    </citation>
    <scope>NUCLEOTIDE SEQUENCE [LARGE SCALE GENOMIC DNA]</scope>
    <source>
        <strain evidence="14 15">MCA 4718</strain>
    </source>
</reference>
<evidence type="ECO:0000256" key="10">
    <source>
        <dbReference type="ARBA" id="ARBA00082896"/>
    </source>
</evidence>
<evidence type="ECO:0000256" key="13">
    <source>
        <dbReference type="SAM" id="MobiDB-lite"/>
    </source>
</evidence>
<feature type="compositionally biased region" description="Polar residues" evidence="13">
    <location>
        <begin position="144"/>
        <end position="154"/>
    </location>
</feature>
<dbReference type="FunFam" id="3.30.56.70:FF:000001">
    <property type="entry name" value="tRNA (guanine(26)-N(2))-dimethyltransferase"/>
    <property type="match status" value="1"/>
</dbReference>
<dbReference type="Pfam" id="PF02005">
    <property type="entry name" value="TRM"/>
    <property type="match status" value="2"/>
</dbReference>
<dbReference type="GO" id="GO:0160104">
    <property type="term" value="F:tRNA (guanine(26)-N2)-dimethyltransferase activity"/>
    <property type="evidence" value="ECO:0007669"/>
    <property type="project" value="UniProtKB-EC"/>
</dbReference>
<sequence length="689" mass="73711">MAPNPIPLSPRRLAASGLRLHPSESAFREGSATIVLPTSSAAFLNPVQEFNRDLSVLAIRSWSDMMDEDLRKKWEAKMQRRKAQQQLNGGKGGKKRPHASTTEEAGASNGGIDDVDVKKVKTENGDAAAAAAAAASSVASNSSLPDQATPTTPVQEPEHREPEYRPFTFNLLEALAATGLRSIRYAREIPLLKRVTANDLSTSAVKAMKRNLALNFPAERPIEDWIPEKGEASQPHPPDADLDEDALMNGKETAAEAGTKDQSKSSEAAEASQAAPSGNPSDPLTSETTAAEASAAEAAIHPQCKVKINEGDALDVMYSHRKPGSRFDVVDLDPYGTAVPFIDGAVQSVSDGGLLCVTCTDLAVLASNNYPEKAFALYGGSCTRSEFSHEIALRLVLHSISAAAAKYGRYIQPMLSLSIDFYVRLFIRVHTAPVEVKKLASKTGIAYICSYCGNTHEQRLGRATEQEGKGKKGQTFTKFQNGAGPPTPGEGSKCEECGSQYLIAGPMWLDPIHDPSFCNRILDNVNAAPERSNTAARIRGMVSMAASELPDSPFYFTPAKVSGAMHSTSPPIVNVASGLLNAGFAVSRSHCIPGSLKTNATRAQVYDLIRSWVANGHPVKMEGIAEKSPARTLVLKERKQTFDLETIHPEAKKLAGRGGGGAEGTGEKSVRYQQNPLPNWGPGTAARKT</sequence>
<protein>
    <recommendedName>
        <fullName evidence="7">tRNA (guanine(26)-N(2))-dimethyltransferase</fullName>
        <ecNumber evidence="7">2.1.1.216</ecNumber>
    </recommendedName>
    <alternativeName>
        <fullName evidence="10">tRNA 2,2-dimethylguanosine-26 methyltransferase</fullName>
    </alternativeName>
    <alternativeName>
        <fullName evidence="9">tRNA(guanine-26,N(2)-N(2)) methyltransferase</fullName>
    </alternativeName>
    <alternativeName>
        <fullName evidence="11">tRNA(m(2,2)G26)dimethyltransferase</fullName>
    </alternativeName>
</protein>
<evidence type="ECO:0000256" key="8">
    <source>
        <dbReference type="ARBA" id="ARBA00051897"/>
    </source>
</evidence>
<dbReference type="InterPro" id="IPR029063">
    <property type="entry name" value="SAM-dependent_MTases_sf"/>
</dbReference>
<keyword evidence="6 12" id="KW-0694">RNA-binding</keyword>
<keyword evidence="1 12" id="KW-0820">tRNA-binding</keyword>
<evidence type="ECO:0000256" key="6">
    <source>
        <dbReference type="ARBA" id="ARBA00022884"/>
    </source>
</evidence>
<evidence type="ECO:0000256" key="4">
    <source>
        <dbReference type="ARBA" id="ARBA00022691"/>
    </source>
</evidence>
<evidence type="ECO:0000256" key="9">
    <source>
        <dbReference type="ARBA" id="ARBA00077143"/>
    </source>
</evidence>
<evidence type="ECO:0000256" key="11">
    <source>
        <dbReference type="ARBA" id="ARBA00083299"/>
    </source>
</evidence>
<evidence type="ECO:0000313" key="15">
    <source>
        <dbReference type="Proteomes" id="UP000245942"/>
    </source>
</evidence>
<dbReference type="STRING" id="1684307.A0A316U657"/>
<accession>A0A316U657</accession>
<dbReference type="EC" id="2.1.1.216" evidence="7"/>
<evidence type="ECO:0000313" key="14">
    <source>
        <dbReference type="EMBL" id="PWN20747.1"/>
    </source>
</evidence>
<dbReference type="PROSITE" id="PS51626">
    <property type="entry name" value="SAM_MT_TRM1"/>
    <property type="match status" value="1"/>
</dbReference>
<feature type="compositionally biased region" description="Low complexity" evidence="13">
    <location>
        <begin position="285"/>
        <end position="296"/>
    </location>
</feature>
<keyword evidence="3 12" id="KW-0808">Transferase</keyword>
<keyword evidence="5 12" id="KW-0819">tRNA processing</keyword>
<gene>
    <name evidence="14" type="ORF">BCV69DRAFT_282969</name>
</gene>
<dbReference type="InterPro" id="IPR002905">
    <property type="entry name" value="Trm1"/>
</dbReference>
<dbReference type="GO" id="GO:0000049">
    <property type="term" value="F:tRNA binding"/>
    <property type="evidence" value="ECO:0007669"/>
    <property type="project" value="UniProtKB-UniRule"/>
</dbReference>
<dbReference type="SUPFAM" id="SSF53335">
    <property type="entry name" value="S-adenosyl-L-methionine-dependent methyltransferases"/>
    <property type="match status" value="2"/>
</dbReference>
<evidence type="ECO:0000256" key="3">
    <source>
        <dbReference type="ARBA" id="ARBA00022679"/>
    </source>
</evidence>
<dbReference type="RefSeq" id="XP_025347907.1">
    <property type="nucleotide sequence ID" value="XM_025492540.1"/>
</dbReference>
<keyword evidence="2 12" id="KW-0489">Methyltransferase</keyword>
<dbReference type="GO" id="GO:0005634">
    <property type="term" value="C:nucleus"/>
    <property type="evidence" value="ECO:0007669"/>
    <property type="project" value="TreeGrafter"/>
</dbReference>
<feature type="region of interest" description="Disordered" evidence="13">
    <location>
        <begin position="137"/>
        <end position="161"/>
    </location>
</feature>
<evidence type="ECO:0000256" key="12">
    <source>
        <dbReference type="PROSITE-ProRule" id="PRU00958"/>
    </source>
</evidence>
<evidence type="ECO:0000256" key="1">
    <source>
        <dbReference type="ARBA" id="ARBA00022555"/>
    </source>
</evidence>
<dbReference type="Gene3D" id="3.40.50.150">
    <property type="entry name" value="Vaccinia Virus protein VP39"/>
    <property type="match status" value="1"/>
</dbReference>